<accession>A0A5B8VKB4</accession>
<feature type="chain" id="PRO_5022807967" description="Aromatic hydrocarbon degradation protein" evidence="1">
    <location>
        <begin position="23"/>
        <end position="462"/>
    </location>
</feature>
<dbReference type="Proteomes" id="UP000321291">
    <property type="component" value="Chromosome"/>
</dbReference>
<dbReference type="SUPFAM" id="SSF56935">
    <property type="entry name" value="Porins"/>
    <property type="match status" value="1"/>
</dbReference>
<feature type="signal peptide" evidence="1">
    <location>
        <begin position="1"/>
        <end position="22"/>
    </location>
</feature>
<dbReference type="KEGG" id="agi:FSB73_04595"/>
<keyword evidence="1" id="KW-0732">Signal</keyword>
<dbReference type="RefSeq" id="WP_146780324.1">
    <property type="nucleotide sequence ID" value="NZ_CP042434.1"/>
</dbReference>
<evidence type="ECO:0000313" key="3">
    <source>
        <dbReference type="Proteomes" id="UP000321291"/>
    </source>
</evidence>
<evidence type="ECO:0000256" key="1">
    <source>
        <dbReference type="SAM" id="SignalP"/>
    </source>
</evidence>
<dbReference type="AlphaFoldDB" id="A0A5B8VKB4"/>
<name>A0A5B8VKB4_9BACT</name>
<proteinExistence type="predicted"/>
<evidence type="ECO:0000313" key="2">
    <source>
        <dbReference type="EMBL" id="QEC71066.1"/>
    </source>
</evidence>
<dbReference type="OrthoDB" id="1491239at2"/>
<keyword evidence="3" id="KW-1185">Reference proteome</keyword>
<gene>
    <name evidence="2" type="ORF">FSB73_04595</name>
</gene>
<sequence length="462" mass="50944">MLRTNKYLLLLVLVCFIHKAHSQINSPFSRYGIGVDHASQNPRYLGIGGMSAAFSDQQALNTSNPASYGDLHTIGPAGGLATFDLGFDISSHNLKSLDPVGTYKSNNFRPSYFSMGLPIAKSGLGLVFGLKSLTDINYNIKEQDALPINGYPDSVRNYNTLYNGSGGLNQVFLGLGKRIGHLSVGVNLGYDFGKRSTSTQTAFDSSAALDPTEAATQGSIYNVRKALGGFVWEGGVQYEIPLSTKTDPETKIKTTSSLTIGATLSTSQKLTSKTNTTFFKYYASDPDNPIGQDTVQSTGEIKGKVTLPSSYKVGLMYNNYMENIDRWGVGAEYNSTSWTGYKEDGVAEQAYADSYMIRGGVYFRPNPLRGKSMFSRARYSAGFYTGKDKLVFDGKQYKIQAVTLGMDFMLRNYVRTSRQYSQINTALEFGRRGSDENNVSESFIKFSIGFSLSDFWFTKRRY</sequence>
<organism evidence="2 3">
    <name type="scientific">Arachidicoccus ginsenosidivorans</name>
    <dbReference type="NCBI Taxonomy" id="496057"/>
    <lineage>
        <taxon>Bacteria</taxon>
        <taxon>Pseudomonadati</taxon>
        <taxon>Bacteroidota</taxon>
        <taxon>Chitinophagia</taxon>
        <taxon>Chitinophagales</taxon>
        <taxon>Chitinophagaceae</taxon>
        <taxon>Arachidicoccus</taxon>
    </lineage>
</organism>
<evidence type="ECO:0008006" key="4">
    <source>
        <dbReference type="Google" id="ProtNLM"/>
    </source>
</evidence>
<reference evidence="2 3" key="1">
    <citation type="journal article" date="2017" name="Int. J. Syst. Evol. Microbiol.">
        <title>Arachidicoccus ginsenosidivorans sp. nov., with ginsenoside-converting activity isolated from ginseng cultivating soil.</title>
        <authorList>
            <person name="Siddiqi M.Z."/>
            <person name="Aslam Z."/>
            <person name="Im W.T."/>
        </authorList>
    </citation>
    <scope>NUCLEOTIDE SEQUENCE [LARGE SCALE GENOMIC DNA]</scope>
    <source>
        <strain evidence="2 3">Gsoil 809</strain>
    </source>
</reference>
<protein>
    <recommendedName>
        <fullName evidence="4">Aromatic hydrocarbon degradation protein</fullName>
    </recommendedName>
</protein>
<dbReference type="EMBL" id="CP042434">
    <property type="protein sequence ID" value="QEC71066.1"/>
    <property type="molecule type" value="Genomic_DNA"/>
</dbReference>